<feature type="domain" description="Ketopantoate reductase C-terminal" evidence="13">
    <location>
        <begin position="273"/>
        <end position="396"/>
    </location>
</feature>
<evidence type="ECO:0000256" key="8">
    <source>
        <dbReference type="ARBA" id="ARBA00023002"/>
    </source>
</evidence>
<dbReference type="EC" id="1.1.1.169" evidence="4"/>
<dbReference type="Gene3D" id="1.10.1040.10">
    <property type="entry name" value="N-(1-d-carboxylethyl)-l-norvaline Dehydrogenase, domain 2"/>
    <property type="match status" value="1"/>
</dbReference>
<dbReference type="InterPro" id="IPR013752">
    <property type="entry name" value="KPA_reductase"/>
</dbReference>
<evidence type="ECO:0000256" key="3">
    <source>
        <dbReference type="ARBA" id="ARBA00007870"/>
    </source>
</evidence>
<dbReference type="SUPFAM" id="SSF48179">
    <property type="entry name" value="6-phosphogluconate dehydrogenase C-terminal domain-like"/>
    <property type="match status" value="1"/>
</dbReference>
<evidence type="ECO:0000256" key="5">
    <source>
        <dbReference type="ARBA" id="ARBA00019465"/>
    </source>
</evidence>
<dbReference type="Gene3D" id="3.40.50.720">
    <property type="entry name" value="NAD(P)-binding Rossmann-like Domain"/>
    <property type="match status" value="1"/>
</dbReference>
<evidence type="ECO:0000259" key="12">
    <source>
        <dbReference type="Pfam" id="PF02558"/>
    </source>
</evidence>
<dbReference type="EMBL" id="CXOI01000024">
    <property type="protein sequence ID" value="CTP86614.1"/>
    <property type="molecule type" value="Genomic_DNA"/>
</dbReference>
<evidence type="ECO:0000256" key="2">
    <source>
        <dbReference type="ARBA" id="ARBA00004994"/>
    </source>
</evidence>
<sequence length="402" mass="42382">MAAGWRYPSATQGPDGTTSGTLWLDSSGLLPGDRGRIGTRRDERSLRGDAVSDAPVPAEIFARRTACARRTRAAHHTEPGRRRCYHRRMRILILGAGATGGYFGGRLAQAGADVTFLVRPARAERLQRDGLRLRSPRGNADIAVATLTADTLPATAAAQPFDLAILSCKAYDLDSALDALAPAMAHGTALLPILNGLRHYPLLDTRFGAGRVLGGLCFISATLDADGSIRHLGKPASLTFGERDGRGADSARVRDLAAACTQAGIDHVATPRIAQEQWIKYTFLTALAAATCLLRAPTGRIVASDDGVALLHGLYAECTAVAAAAGEPVPDAAQANALQLLTQPGSPMKASMLRDLEAGQQVEAQQIVGDMLARARAAGHAAPWLMAAYCHLQAYQAGLTER</sequence>
<evidence type="ECO:0000313" key="14">
    <source>
        <dbReference type="EMBL" id="CTP86614.1"/>
    </source>
</evidence>
<evidence type="ECO:0000256" key="4">
    <source>
        <dbReference type="ARBA" id="ARBA00013014"/>
    </source>
</evidence>
<dbReference type="Proteomes" id="UP000046187">
    <property type="component" value="Unassembled WGS sequence"/>
</dbReference>
<organism evidence="14 15">
    <name type="scientific">Xanthomonas graminis pv. arrhenatheri LMG 727</name>
    <dbReference type="NCBI Taxonomy" id="1195923"/>
    <lineage>
        <taxon>Bacteria</taxon>
        <taxon>Pseudomonadati</taxon>
        <taxon>Pseudomonadota</taxon>
        <taxon>Gammaproteobacteria</taxon>
        <taxon>Lysobacterales</taxon>
        <taxon>Lysobacteraceae</taxon>
        <taxon>Xanthomonas</taxon>
        <taxon>Xanthomonas translucens group</taxon>
        <taxon>Xanthomonas graminis</taxon>
    </lineage>
</organism>
<dbReference type="PANTHER" id="PTHR21708">
    <property type="entry name" value="PROBABLE 2-DEHYDROPANTOATE 2-REDUCTASE"/>
    <property type="match status" value="1"/>
</dbReference>
<dbReference type="SUPFAM" id="SSF51735">
    <property type="entry name" value="NAD(P)-binding Rossmann-fold domains"/>
    <property type="match status" value="1"/>
</dbReference>
<evidence type="ECO:0000256" key="9">
    <source>
        <dbReference type="ARBA" id="ARBA00032024"/>
    </source>
</evidence>
<evidence type="ECO:0000256" key="10">
    <source>
        <dbReference type="ARBA" id="ARBA00048793"/>
    </source>
</evidence>
<dbReference type="Pfam" id="PF08546">
    <property type="entry name" value="ApbA_C"/>
    <property type="match status" value="1"/>
</dbReference>
<feature type="compositionally biased region" description="Polar residues" evidence="11">
    <location>
        <begin position="9"/>
        <end position="21"/>
    </location>
</feature>
<dbReference type="NCBIfam" id="TIGR00745">
    <property type="entry name" value="apbA_panE"/>
    <property type="match status" value="1"/>
</dbReference>
<dbReference type="Pfam" id="PF02558">
    <property type="entry name" value="ApbA"/>
    <property type="match status" value="1"/>
</dbReference>
<dbReference type="NCBIfam" id="NF005094">
    <property type="entry name" value="PRK06522.2-5"/>
    <property type="match status" value="1"/>
</dbReference>
<evidence type="ECO:0000256" key="1">
    <source>
        <dbReference type="ARBA" id="ARBA00002919"/>
    </source>
</evidence>
<keyword evidence="15" id="KW-1185">Reference proteome</keyword>
<proteinExistence type="inferred from homology"/>
<keyword evidence="7" id="KW-0521">NADP</keyword>
<evidence type="ECO:0000313" key="15">
    <source>
        <dbReference type="Proteomes" id="UP000046187"/>
    </source>
</evidence>
<dbReference type="GO" id="GO:0005737">
    <property type="term" value="C:cytoplasm"/>
    <property type="evidence" value="ECO:0007669"/>
    <property type="project" value="TreeGrafter"/>
</dbReference>
<dbReference type="AlphaFoldDB" id="A0A0K2ZQW4"/>
<dbReference type="PANTHER" id="PTHR21708:SF26">
    <property type="entry name" value="2-DEHYDROPANTOATE 2-REDUCTASE"/>
    <property type="match status" value="1"/>
</dbReference>
<dbReference type="InterPro" id="IPR051402">
    <property type="entry name" value="KPR-Related"/>
</dbReference>
<feature type="region of interest" description="Disordered" evidence="11">
    <location>
        <begin position="1"/>
        <end position="27"/>
    </location>
</feature>
<dbReference type="InterPro" id="IPR008927">
    <property type="entry name" value="6-PGluconate_DH-like_C_sf"/>
</dbReference>
<name>A0A0K2ZQW4_9XANT</name>
<reference evidence="15" key="1">
    <citation type="submission" date="2015-07" db="EMBL/GenBank/DDBJ databases">
        <authorList>
            <person name="Wibberg D."/>
        </authorList>
    </citation>
    <scope>NUCLEOTIDE SEQUENCE [LARGE SCALE GENOMIC DNA]</scope>
</reference>
<dbReference type="InterPro" id="IPR013328">
    <property type="entry name" value="6PGD_dom2"/>
</dbReference>
<comment type="similarity">
    <text evidence="3">Belongs to the ketopantoate reductase family.</text>
</comment>
<dbReference type="FunFam" id="3.40.50.720:FF:000307">
    <property type="entry name" value="2-dehydropantoate 2-reductase"/>
    <property type="match status" value="1"/>
</dbReference>
<evidence type="ECO:0000256" key="11">
    <source>
        <dbReference type="SAM" id="MobiDB-lite"/>
    </source>
</evidence>
<gene>
    <name evidence="14" type="ORF">XTALMG727_1744</name>
</gene>
<dbReference type="FunFam" id="1.10.1040.10:FF:000017">
    <property type="entry name" value="2-dehydropantoate 2-reductase"/>
    <property type="match status" value="1"/>
</dbReference>
<comment type="pathway">
    <text evidence="2">Cofactor biosynthesis; (R)-pantothenate biosynthesis; (R)-pantoate from 3-methyl-2-oxobutanoate: step 2/2.</text>
</comment>
<evidence type="ECO:0000259" key="13">
    <source>
        <dbReference type="Pfam" id="PF08546"/>
    </source>
</evidence>
<dbReference type="InterPro" id="IPR036291">
    <property type="entry name" value="NAD(P)-bd_dom_sf"/>
</dbReference>
<dbReference type="GO" id="GO:0008677">
    <property type="term" value="F:2-dehydropantoate 2-reductase activity"/>
    <property type="evidence" value="ECO:0007669"/>
    <property type="project" value="UniProtKB-EC"/>
</dbReference>
<dbReference type="GO" id="GO:0015940">
    <property type="term" value="P:pantothenate biosynthetic process"/>
    <property type="evidence" value="ECO:0007669"/>
    <property type="project" value="UniProtKB-UniPathway"/>
</dbReference>
<dbReference type="InterPro" id="IPR013332">
    <property type="entry name" value="KPR_N"/>
</dbReference>
<dbReference type="UniPathway" id="UPA00028">
    <property type="reaction ID" value="UER00004"/>
</dbReference>
<comment type="catalytic activity">
    <reaction evidence="10">
        <text>(R)-pantoate + NADP(+) = 2-dehydropantoate + NADPH + H(+)</text>
        <dbReference type="Rhea" id="RHEA:16233"/>
        <dbReference type="ChEBI" id="CHEBI:11561"/>
        <dbReference type="ChEBI" id="CHEBI:15378"/>
        <dbReference type="ChEBI" id="CHEBI:15980"/>
        <dbReference type="ChEBI" id="CHEBI:57783"/>
        <dbReference type="ChEBI" id="CHEBI:58349"/>
        <dbReference type="EC" id="1.1.1.169"/>
    </reaction>
</comment>
<feature type="domain" description="Ketopantoate reductase N-terminal" evidence="12">
    <location>
        <begin position="91"/>
        <end position="244"/>
    </location>
</feature>
<accession>A0A0K2ZQW4</accession>
<evidence type="ECO:0000256" key="6">
    <source>
        <dbReference type="ARBA" id="ARBA00022655"/>
    </source>
</evidence>
<dbReference type="InterPro" id="IPR003710">
    <property type="entry name" value="ApbA"/>
</dbReference>
<keyword evidence="8 14" id="KW-0560">Oxidoreductase</keyword>
<protein>
    <recommendedName>
        <fullName evidence="5">2-dehydropantoate 2-reductase</fullName>
        <ecNumber evidence="4">1.1.1.169</ecNumber>
    </recommendedName>
    <alternativeName>
        <fullName evidence="9">Ketopantoate reductase</fullName>
    </alternativeName>
</protein>
<evidence type="ECO:0000256" key="7">
    <source>
        <dbReference type="ARBA" id="ARBA00022857"/>
    </source>
</evidence>
<comment type="function">
    <text evidence="1">Catalyzes the NADPH-dependent reduction of ketopantoate into pantoic acid.</text>
</comment>
<keyword evidence="6" id="KW-0566">Pantothenate biosynthesis</keyword>